<dbReference type="Proteomes" id="UP000217103">
    <property type="component" value="Unassembled WGS sequence"/>
</dbReference>
<organism evidence="1 2">
    <name type="scientific">Thermostaphylospora chromogena</name>
    <dbReference type="NCBI Taxonomy" id="35622"/>
    <lineage>
        <taxon>Bacteria</taxon>
        <taxon>Bacillati</taxon>
        <taxon>Actinomycetota</taxon>
        <taxon>Actinomycetes</taxon>
        <taxon>Streptosporangiales</taxon>
        <taxon>Thermomonosporaceae</taxon>
        <taxon>Thermostaphylospora</taxon>
    </lineage>
</organism>
<dbReference type="EMBL" id="FNKK01000002">
    <property type="protein sequence ID" value="SDR13885.1"/>
    <property type="molecule type" value="Genomic_DNA"/>
</dbReference>
<protein>
    <recommendedName>
        <fullName evidence="3">Leucine Rich repeat-containing protein</fullName>
    </recommendedName>
</protein>
<evidence type="ECO:0008006" key="3">
    <source>
        <dbReference type="Google" id="ProtNLM"/>
    </source>
</evidence>
<reference evidence="1 2" key="1">
    <citation type="submission" date="2016-10" db="EMBL/GenBank/DDBJ databases">
        <authorList>
            <person name="de Groot N.N."/>
        </authorList>
    </citation>
    <scope>NUCLEOTIDE SEQUENCE [LARGE SCALE GENOMIC DNA]</scope>
    <source>
        <strain evidence="1 2">DSM 43794</strain>
    </source>
</reference>
<keyword evidence="2" id="KW-1185">Reference proteome</keyword>
<name>A0A1H1GL19_9ACTN</name>
<dbReference type="SUPFAM" id="SSF52047">
    <property type="entry name" value="RNI-like"/>
    <property type="match status" value="1"/>
</dbReference>
<dbReference type="Gene3D" id="3.80.10.10">
    <property type="entry name" value="Ribonuclease Inhibitor"/>
    <property type="match status" value="1"/>
</dbReference>
<dbReference type="AlphaFoldDB" id="A0A1H1GL19"/>
<gene>
    <name evidence="1" type="ORF">SAMN04489764_3662</name>
</gene>
<sequence length="332" mass="36604">MNQPAEPHITYTFAPGVSRLDKGRYAGLPIVEFGMEFDRKPGNRFPPADAAAWRLSCAGWRADIPDEAALFARFAETVDLTRVKAIIIGEWAQDSSDGPYEFTRLLVEHAPRLTALRSLFIGAVTYEFSEISWIVQDDLTPLLRAFPRLERLEVRGGERLGLDPLRHERLRILRVECGGLPGRVARAVAESDLPALEYLELWLGSGDYGWSGTAADLAGILSGERLPALRHLGIKNSEIQDEIAAAVASAPIVPRLETLDLSMGSLSDAGAEALLSGQPLTHLRRLNLRHHYLSEPMAERVRDAFAGTGVEVDLSDRQTADDGDWRFVEVGE</sequence>
<dbReference type="STRING" id="35622.SAMN04489764_3662"/>
<evidence type="ECO:0000313" key="1">
    <source>
        <dbReference type="EMBL" id="SDR13885.1"/>
    </source>
</evidence>
<evidence type="ECO:0000313" key="2">
    <source>
        <dbReference type="Proteomes" id="UP000217103"/>
    </source>
</evidence>
<proteinExistence type="predicted"/>
<dbReference type="InterPro" id="IPR047722">
    <property type="entry name" value="STM4015-like"/>
</dbReference>
<dbReference type="RefSeq" id="WP_093260404.1">
    <property type="nucleotide sequence ID" value="NZ_FNKK01000002.1"/>
</dbReference>
<dbReference type="InterPro" id="IPR032675">
    <property type="entry name" value="LRR_dom_sf"/>
</dbReference>
<accession>A0A1H1GL19</accession>
<dbReference type="NCBIfam" id="NF038076">
    <property type="entry name" value="fam_STM4015"/>
    <property type="match status" value="1"/>
</dbReference>